<comment type="caution">
    <text evidence="2">The sequence shown here is derived from an EMBL/GenBank/DDBJ whole genome shotgun (WGS) entry which is preliminary data.</text>
</comment>
<dbReference type="SMART" id="SM00834">
    <property type="entry name" value="CxxC_CXXC_SSSS"/>
    <property type="match status" value="1"/>
</dbReference>
<feature type="domain" description="Putative regulatory protein FmdB zinc ribbon" evidence="1">
    <location>
        <begin position="1"/>
        <end position="40"/>
    </location>
</feature>
<evidence type="ECO:0000313" key="2">
    <source>
        <dbReference type="EMBL" id="KKN35487.1"/>
    </source>
</evidence>
<evidence type="ECO:0000259" key="1">
    <source>
        <dbReference type="SMART" id="SM00834"/>
    </source>
</evidence>
<dbReference type="EMBL" id="LAZR01002036">
    <property type="protein sequence ID" value="KKN35487.1"/>
    <property type="molecule type" value="Genomic_DNA"/>
</dbReference>
<proteinExistence type="predicted"/>
<gene>
    <name evidence="2" type="ORF">LCGC14_0783390</name>
</gene>
<dbReference type="InterPro" id="IPR013429">
    <property type="entry name" value="Regulatory_FmdB_Zinc_ribbon"/>
</dbReference>
<dbReference type="AlphaFoldDB" id="A0A0F9QER3"/>
<name>A0A0F9QER3_9ZZZZ</name>
<sequence length="114" mass="13401">MPLYKFACDCGHRQEVTWPMSRSNELIVCACGKEMYREYNFHNKNMSYSRPIHSDSLAIAPSQRVEHEQRFPDIKLDVACRPIFDNVQTHQKYLNDCNLVKDRQKLKVKGVRIA</sequence>
<accession>A0A0F9QER3</accession>
<organism evidence="2">
    <name type="scientific">marine sediment metagenome</name>
    <dbReference type="NCBI Taxonomy" id="412755"/>
    <lineage>
        <taxon>unclassified sequences</taxon>
        <taxon>metagenomes</taxon>
        <taxon>ecological metagenomes</taxon>
    </lineage>
</organism>
<reference evidence="2" key="1">
    <citation type="journal article" date="2015" name="Nature">
        <title>Complex archaea that bridge the gap between prokaryotes and eukaryotes.</title>
        <authorList>
            <person name="Spang A."/>
            <person name="Saw J.H."/>
            <person name="Jorgensen S.L."/>
            <person name="Zaremba-Niedzwiedzka K."/>
            <person name="Martijn J."/>
            <person name="Lind A.E."/>
            <person name="van Eijk R."/>
            <person name="Schleper C."/>
            <person name="Guy L."/>
            <person name="Ettema T.J."/>
        </authorList>
    </citation>
    <scope>NUCLEOTIDE SEQUENCE</scope>
</reference>
<protein>
    <recommendedName>
        <fullName evidence="1">Putative regulatory protein FmdB zinc ribbon domain-containing protein</fullName>
    </recommendedName>
</protein>